<evidence type="ECO:0000256" key="5">
    <source>
        <dbReference type="RuleBase" id="RU362075"/>
    </source>
</evidence>
<dbReference type="InterPro" id="IPR014105">
    <property type="entry name" value="Carotenoid/retinoid_OxRdtase"/>
</dbReference>
<comment type="similarity">
    <text evidence="2 5">Belongs to the carotenoid/retinoid oxidoreductase family.</text>
</comment>
<organism evidence="8 9">
    <name type="scientific">Sphaerotilus mobilis</name>
    <dbReference type="NCBI Taxonomy" id="47994"/>
    <lineage>
        <taxon>Bacteria</taxon>
        <taxon>Pseudomonadati</taxon>
        <taxon>Pseudomonadota</taxon>
        <taxon>Betaproteobacteria</taxon>
        <taxon>Burkholderiales</taxon>
        <taxon>Sphaerotilaceae</taxon>
        <taxon>Sphaerotilus</taxon>
    </lineage>
</organism>
<dbReference type="NCBIfam" id="TIGR02734">
    <property type="entry name" value="crtI_fam"/>
    <property type="match status" value="1"/>
</dbReference>
<accession>A0A4Q7LTW2</accession>
<feature type="domain" description="Amine oxidase" evidence="7">
    <location>
        <begin position="34"/>
        <end position="515"/>
    </location>
</feature>
<dbReference type="Pfam" id="PF01593">
    <property type="entry name" value="Amino_oxidase"/>
    <property type="match status" value="1"/>
</dbReference>
<dbReference type="PANTHER" id="PTHR43734">
    <property type="entry name" value="PHYTOENE DESATURASE"/>
    <property type="match status" value="1"/>
</dbReference>
<feature type="compositionally biased region" description="Low complexity" evidence="6">
    <location>
        <begin position="7"/>
        <end position="21"/>
    </location>
</feature>
<dbReference type="InterPro" id="IPR054841">
    <property type="entry name" value="carotdesatCrtD"/>
</dbReference>
<dbReference type="GO" id="GO:0016491">
    <property type="term" value="F:oxidoreductase activity"/>
    <property type="evidence" value="ECO:0007669"/>
    <property type="project" value="UniProtKB-KW"/>
</dbReference>
<evidence type="ECO:0000313" key="9">
    <source>
        <dbReference type="Proteomes" id="UP000293433"/>
    </source>
</evidence>
<dbReference type="SUPFAM" id="SSF51905">
    <property type="entry name" value="FAD/NAD(P)-binding domain"/>
    <property type="match status" value="1"/>
</dbReference>
<sequence length="536" mass="57571">MNPSMQPSPGGTYRPGPPRTNRSPQVLVIGAGVGGLTAAALLARQGLQVRVLEQADAPGGKLGQIAVGPHRLDAGPTVLTMRWVFDALFDALGLSFERCVTLQRCEVLARHAWGDQWLDLHADLDASVDAIALLSGPAEAARYRVFCQRAQAVFRTLDRPFLQASRPNPLSLTARVGWRRLPDMLAIAPFRSLWDELGRHFHDPRLRQLFGRYATYCGSSPFDAPATLMLVAHVEREAVWQLDGGMRSLGRALLQAAQSQGVQVDCNQPVAEIRVERGRVCGVRLASGECIDADAVLFNGDAAALQAGLLGESARAAMGGGKPLPRSLSALTWHFEGRVDGGPLSHHNVFFSPPEHDGYRREFDDLAAGRLPASPTVYVCAQDRRAHDDGPMPDGPERLMCLVNAPAESTGRTLDELEISACEQAMWQQLARAGVSLMSTGEPPRITRPADHARRYPGSGGALYGPASRGWQASFQRPAHKTRLAGLYLAGGTVHPGPGVPMAALSGRLAAQQMLADLASTFRFHPVATPGGMSTP</sequence>
<evidence type="ECO:0000256" key="1">
    <source>
        <dbReference type="ARBA" id="ARBA00004829"/>
    </source>
</evidence>
<protein>
    <submittedName>
        <fullName evidence="8">1-hydroxycarotenoid 3,4-desaturase</fullName>
    </submittedName>
</protein>
<evidence type="ECO:0000259" key="7">
    <source>
        <dbReference type="Pfam" id="PF01593"/>
    </source>
</evidence>
<evidence type="ECO:0000256" key="6">
    <source>
        <dbReference type="SAM" id="MobiDB-lite"/>
    </source>
</evidence>
<dbReference type="AlphaFoldDB" id="A0A4Q7LTW2"/>
<gene>
    <name evidence="8" type="ORF">EV685_0829</name>
</gene>
<keyword evidence="9" id="KW-1185">Reference proteome</keyword>
<dbReference type="EMBL" id="SGWV01000007">
    <property type="protein sequence ID" value="RZS58535.1"/>
    <property type="molecule type" value="Genomic_DNA"/>
</dbReference>
<dbReference type="PANTHER" id="PTHR43734:SF7">
    <property type="entry name" value="4,4'-DIAPONEUROSPORENE OXYGENASE"/>
    <property type="match status" value="1"/>
</dbReference>
<dbReference type="Proteomes" id="UP000293433">
    <property type="component" value="Unassembled WGS sequence"/>
</dbReference>
<feature type="region of interest" description="Disordered" evidence="6">
    <location>
        <begin position="1"/>
        <end position="21"/>
    </location>
</feature>
<evidence type="ECO:0000256" key="2">
    <source>
        <dbReference type="ARBA" id="ARBA00006046"/>
    </source>
</evidence>
<proteinExistence type="inferred from homology"/>
<dbReference type="InterPro" id="IPR036188">
    <property type="entry name" value="FAD/NAD-bd_sf"/>
</dbReference>
<keyword evidence="3 5" id="KW-0125">Carotenoid biosynthesis</keyword>
<dbReference type="NCBIfam" id="NF045637">
    <property type="entry name" value="carotdesatCrtDProt"/>
    <property type="match status" value="1"/>
</dbReference>
<reference evidence="8 9" key="1">
    <citation type="submission" date="2019-02" db="EMBL/GenBank/DDBJ databases">
        <title>Genomic Encyclopedia of Type Strains, Phase IV (KMG-IV): sequencing the most valuable type-strain genomes for metagenomic binning, comparative biology and taxonomic classification.</title>
        <authorList>
            <person name="Goeker M."/>
        </authorList>
    </citation>
    <scope>NUCLEOTIDE SEQUENCE [LARGE SCALE GENOMIC DNA]</scope>
    <source>
        <strain evidence="8 9">DSM 10617</strain>
    </source>
</reference>
<dbReference type="Gene3D" id="3.50.50.60">
    <property type="entry name" value="FAD/NAD(P)-binding domain"/>
    <property type="match status" value="2"/>
</dbReference>
<evidence type="ECO:0000256" key="3">
    <source>
        <dbReference type="ARBA" id="ARBA00022746"/>
    </source>
</evidence>
<name>A0A4Q7LTW2_9BURK</name>
<dbReference type="GO" id="GO:0016117">
    <property type="term" value="P:carotenoid biosynthetic process"/>
    <property type="evidence" value="ECO:0007669"/>
    <property type="project" value="UniProtKB-KW"/>
</dbReference>
<evidence type="ECO:0000313" key="8">
    <source>
        <dbReference type="EMBL" id="RZS58535.1"/>
    </source>
</evidence>
<comment type="pathway">
    <text evidence="1 5">Carotenoid biosynthesis.</text>
</comment>
<comment type="caution">
    <text evidence="8">The sequence shown here is derived from an EMBL/GenBank/DDBJ whole genome shotgun (WGS) entry which is preliminary data.</text>
</comment>
<keyword evidence="4 5" id="KW-0560">Oxidoreductase</keyword>
<evidence type="ECO:0000256" key="4">
    <source>
        <dbReference type="ARBA" id="ARBA00023002"/>
    </source>
</evidence>
<dbReference type="InterPro" id="IPR002937">
    <property type="entry name" value="Amino_oxidase"/>
</dbReference>